<evidence type="ECO:0000256" key="3">
    <source>
        <dbReference type="SAM" id="MobiDB-lite"/>
    </source>
</evidence>
<reference evidence="8 9" key="1">
    <citation type="submission" date="2017-06" db="EMBL/GenBank/DDBJ databases">
        <title>Comparative genomic analysis of Ambrosia Fusariam Clade fungi.</title>
        <authorList>
            <person name="Stajich J.E."/>
            <person name="Carrillo J."/>
            <person name="Kijimoto T."/>
            <person name="Eskalen A."/>
            <person name="O'Donnell K."/>
            <person name="Kasson M."/>
        </authorList>
    </citation>
    <scope>NUCLEOTIDE SEQUENCE [LARGE SCALE GENOMIC DNA]</scope>
    <source>
        <strain evidence="8 9">UCR1854</strain>
    </source>
</reference>
<feature type="domain" description="LDB19 N-terminal" evidence="7">
    <location>
        <begin position="516"/>
        <end position="573"/>
    </location>
</feature>
<dbReference type="InterPro" id="IPR000073">
    <property type="entry name" value="AB_hydrolase_1"/>
</dbReference>
<evidence type="ECO:0000256" key="2">
    <source>
        <dbReference type="ARBA" id="ARBA00022801"/>
    </source>
</evidence>
<dbReference type="Pfam" id="PF08386">
    <property type="entry name" value="Abhydrolase_4"/>
    <property type="match status" value="1"/>
</dbReference>
<evidence type="ECO:0000259" key="7">
    <source>
        <dbReference type="Pfam" id="PF13002"/>
    </source>
</evidence>
<dbReference type="GO" id="GO:0016787">
    <property type="term" value="F:hydrolase activity"/>
    <property type="evidence" value="ECO:0007669"/>
    <property type="project" value="UniProtKB-KW"/>
</dbReference>
<feature type="signal peptide" evidence="4">
    <location>
        <begin position="1"/>
        <end position="20"/>
    </location>
</feature>
<dbReference type="InterPro" id="IPR013595">
    <property type="entry name" value="Pept_S33_TAP-like_C"/>
</dbReference>
<dbReference type="Proteomes" id="UP000287124">
    <property type="component" value="Unassembled WGS sequence"/>
</dbReference>
<keyword evidence="2" id="KW-0378">Hydrolase</keyword>
<dbReference type="AlphaFoldDB" id="A0A430LVH7"/>
<evidence type="ECO:0008006" key="10">
    <source>
        <dbReference type="Google" id="ProtNLM"/>
    </source>
</evidence>
<dbReference type="Pfam" id="PF00561">
    <property type="entry name" value="Abhydrolase_1"/>
    <property type="match status" value="1"/>
</dbReference>
<accession>A0A430LVH7</accession>
<evidence type="ECO:0000259" key="5">
    <source>
        <dbReference type="Pfam" id="PF00561"/>
    </source>
</evidence>
<dbReference type="EMBL" id="MIKF01000069">
    <property type="protein sequence ID" value="RTE79733.1"/>
    <property type="molecule type" value="Genomic_DNA"/>
</dbReference>
<feature type="region of interest" description="Disordered" evidence="3">
    <location>
        <begin position="680"/>
        <end position="701"/>
    </location>
</feature>
<dbReference type="SUPFAM" id="SSF53474">
    <property type="entry name" value="alpha/beta-Hydrolases"/>
    <property type="match status" value="1"/>
</dbReference>
<feature type="chain" id="PRO_5019320721" description="Peptidase S33 tripeptidyl aminopeptidase-like C-terminal domain-containing protein" evidence="4">
    <location>
        <begin position="21"/>
        <end position="701"/>
    </location>
</feature>
<evidence type="ECO:0000313" key="8">
    <source>
        <dbReference type="EMBL" id="RTE79733.1"/>
    </source>
</evidence>
<dbReference type="InterPro" id="IPR051601">
    <property type="entry name" value="Serine_prot/Carboxylest_S33"/>
</dbReference>
<comment type="similarity">
    <text evidence="1">Belongs to the peptidase S33 family.</text>
</comment>
<dbReference type="Pfam" id="PF13002">
    <property type="entry name" value="LDB19"/>
    <property type="match status" value="1"/>
</dbReference>
<dbReference type="Gene3D" id="3.40.50.1820">
    <property type="entry name" value="alpha/beta hydrolase"/>
    <property type="match status" value="1"/>
</dbReference>
<sequence length="701" mass="77812">MTRLSHFLLAPVYLLGLSQAKPVDNHLNARGDTIKWKNCIIDKNQTIPTQCGKLKVPLDYTDPDNKKQVALDLTKIEAFKKPSKGSILINFGGPGIPARPSMASGSMLLALTGGEYDIIGFDPRGTGDALTFSCFETEVERSMFVTGQFKPVAGAFPLARGQNWATSELYAETCALRQNKTGQFIGTSFVARDMMRIVDALDEDGMLRFWGMSYGTYLGAVTANMFPDKIDKMMLDAIVNPFDWRSNHDYETLTDTDATFSRFCQECVEARDVCPLAGKLNAQDLEKKLYKWFDDLRLEPVVIPTWASILDYHFIKGIIYSQLKFPGKWQTVSNIIDGMMKQDPKLLEAALTGLGGGSGFTNEAEMGIRCSDMTGQTDDIHDIIPILNKRWDTSRLGADVIEHGVMRCSRWKLPAKERYEGDFKAKTKNPVLVIGETLDPITPLASARNLTGTLEGSVLLEFDIPGHSILRRSSECVIKATTAYWSEGKLPENNTVCKSEVEPFSTSSGWTEMIKELGLGPNVVRPIGTNSVQIRIDNITSCLAIGLEVWKLQKVTWKLEESVTVTLPNCPRHPTGQPSQQSETRIIGKKSLRHGWEEHPNESQPHITFSFDYNLNRVGSDAIYACDESAGPEVTHALLVELHLEKHFVLPESPWMTSPPRAETTLRMTRPVVLTDLVEPSVPPAYGGSSDSPPSYADVSY</sequence>
<feature type="domain" description="Peptidase S33 tripeptidyl aminopeptidase-like C-terminal" evidence="6">
    <location>
        <begin position="401"/>
        <end position="497"/>
    </location>
</feature>
<proteinExistence type="inferred from homology"/>
<name>A0A430LVH7_9HYPO</name>
<dbReference type="PANTHER" id="PTHR43248:SF25">
    <property type="entry name" value="AB HYDROLASE-1 DOMAIN-CONTAINING PROTEIN-RELATED"/>
    <property type="match status" value="1"/>
</dbReference>
<gene>
    <name evidence="8" type="ORF">BHE90_005755</name>
</gene>
<evidence type="ECO:0000256" key="4">
    <source>
        <dbReference type="SAM" id="SignalP"/>
    </source>
</evidence>
<organism evidence="8 9">
    <name type="scientific">Fusarium euwallaceae</name>
    <dbReference type="NCBI Taxonomy" id="1147111"/>
    <lineage>
        <taxon>Eukaryota</taxon>
        <taxon>Fungi</taxon>
        <taxon>Dikarya</taxon>
        <taxon>Ascomycota</taxon>
        <taxon>Pezizomycotina</taxon>
        <taxon>Sordariomycetes</taxon>
        <taxon>Hypocreomycetidae</taxon>
        <taxon>Hypocreales</taxon>
        <taxon>Nectriaceae</taxon>
        <taxon>Fusarium</taxon>
        <taxon>Fusarium solani species complex</taxon>
    </lineage>
</organism>
<evidence type="ECO:0000313" key="9">
    <source>
        <dbReference type="Proteomes" id="UP000287124"/>
    </source>
</evidence>
<evidence type="ECO:0000259" key="6">
    <source>
        <dbReference type="Pfam" id="PF08386"/>
    </source>
</evidence>
<protein>
    <recommendedName>
        <fullName evidence="10">Peptidase S33 tripeptidyl aminopeptidase-like C-terminal domain-containing protein</fullName>
    </recommendedName>
</protein>
<dbReference type="InterPro" id="IPR029058">
    <property type="entry name" value="AB_hydrolase_fold"/>
</dbReference>
<comment type="caution">
    <text evidence="8">The sequence shown here is derived from an EMBL/GenBank/DDBJ whole genome shotgun (WGS) entry which is preliminary data.</text>
</comment>
<keyword evidence="9" id="KW-1185">Reference proteome</keyword>
<evidence type="ECO:0000256" key="1">
    <source>
        <dbReference type="ARBA" id="ARBA00010088"/>
    </source>
</evidence>
<dbReference type="PANTHER" id="PTHR43248">
    <property type="entry name" value="2-SUCCINYL-6-HYDROXY-2,4-CYCLOHEXADIENE-1-CARBOXYLATE SYNTHASE"/>
    <property type="match status" value="1"/>
</dbReference>
<keyword evidence="4" id="KW-0732">Signal</keyword>
<feature type="domain" description="AB hydrolase-1" evidence="5">
    <location>
        <begin position="115"/>
        <end position="245"/>
    </location>
</feature>
<dbReference type="InterPro" id="IPR024391">
    <property type="entry name" value="LDB19_N"/>
</dbReference>